<evidence type="ECO:0000313" key="3">
    <source>
        <dbReference type="EMBL" id="TQV65995.1"/>
    </source>
</evidence>
<protein>
    <submittedName>
        <fullName evidence="3">Rhodanese-like domain-containing protein</fullName>
    </submittedName>
</protein>
<evidence type="ECO:0000256" key="1">
    <source>
        <dbReference type="SAM" id="Phobius"/>
    </source>
</evidence>
<proteinExistence type="predicted"/>
<sequence length="147" mass="16542">MAGHGKRKPRGVEFFVFISEQWLLVSVLLVLIYVFTWREKQKGGKGVSAQEATRMLNSDSAVLVDVREAADFKAGHIVDAVNIPHNKLAERFVELEPHREKVVVLVDKMGQHVGNAGRALREKGFDVRRLDGGMAEWQNQNLPVVKK</sequence>
<dbReference type="PANTHER" id="PTHR43031:SF18">
    <property type="entry name" value="RHODANESE-RELATED SULFURTRANSFERASES"/>
    <property type="match status" value="1"/>
</dbReference>
<reference evidence="3 4" key="1">
    <citation type="submission" date="2019-06" db="EMBL/GenBank/DDBJ databases">
        <title>Whole genome sequence for Cellvibrionaceae sp. R142.</title>
        <authorList>
            <person name="Wang G."/>
        </authorList>
    </citation>
    <scope>NUCLEOTIDE SEQUENCE [LARGE SCALE GENOMIC DNA]</scope>
    <source>
        <strain evidence="3 4">R142</strain>
    </source>
</reference>
<dbReference type="CDD" id="cd00158">
    <property type="entry name" value="RHOD"/>
    <property type="match status" value="1"/>
</dbReference>
<dbReference type="EMBL" id="VHSG01000045">
    <property type="protein sequence ID" value="TQV65995.1"/>
    <property type="molecule type" value="Genomic_DNA"/>
</dbReference>
<dbReference type="SUPFAM" id="SSF52821">
    <property type="entry name" value="Rhodanese/Cell cycle control phosphatase"/>
    <property type="match status" value="1"/>
</dbReference>
<dbReference type="AlphaFoldDB" id="A0A545SLY7"/>
<name>A0A545SLY7_9GAMM</name>
<dbReference type="Pfam" id="PF00581">
    <property type="entry name" value="Rhodanese"/>
    <property type="match status" value="1"/>
</dbReference>
<dbReference type="InterPro" id="IPR050229">
    <property type="entry name" value="GlpE_sulfurtransferase"/>
</dbReference>
<comment type="caution">
    <text evidence="3">The sequence shown here is derived from an EMBL/GenBank/DDBJ whole genome shotgun (WGS) entry which is preliminary data.</text>
</comment>
<accession>A0A545SLY7</accession>
<keyword evidence="4" id="KW-1185">Reference proteome</keyword>
<dbReference type="SMART" id="SM00450">
    <property type="entry name" value="RHOD"/>
    <property type="match status" value="1"/>
</dbReference>
<feature type="domain" description="Rhodanese" evidence="2">
    <location>
        <begin position="57"/>
        <end position="146"/>
    </location>
</feature>
<evidence type="ECO:0000313" key="4">
    <source>
        <dbReference type="Proteomes" id="UP000319732"/>
    </source>
</evidence>
<dbReference type="Proteomes" id="UP000319732">
    <property type="component" value="Unassembled WGS sequence"/>
</dbReference>
<keyword evidence="1" id="KW-0812">Transmembrane</keyword>
<evidence type="ECO:0000259" key="2">
    <source>
        <dbReference type="PROSITE" id="PS50206"/>
    </source>
</evidence>
<dbReference type="PROSITE" id="PS50206">
    <property type="entry name" value="RHODANESE_3"/>
    <property type="match status" value="1"/>
</dbReference>
<dbReference type="InterPro" id="IPR036873">
    <property type="entry name" value="Rhodanese-like_dom_sf"/>
</dbReference>
<keyword evidence="1" id="KW-1133">Transmembrane helix</keyword>
<feature type="transmembrane region" description="Helical" evidence="1">
    <location>
        <begin position="14"/>
        <end position="35"/>
    </location>
</feature>
<organism evidence="3 4">
    <name type="scientific">Exilibacterium tricleocarpae</name>
    <dbReference type="NCBI Taxonomy" id="2591008"/>
    <lineage>
        <taxon>Bacteria</taxon>
        <taxon>Pseudomonadati</taxon>
        <taxon>Pseudomonadota</taxon>
        <taxon>Gammaproteobacteria</taxon>
        <taxon>Cellvibrionales</taxon>
        <taxon>Cellvibrionaceae</taxon>
        <taxon>Exilibacterium</taxon>
    </lineage>
</organism>
<dbReference type="PANTHER" id="PTHR43031">
    <property type="entry name" value="FAD-DEPENDENT OXIDOREDUCTASE"/>
    <property type="match status" value="1"/>
</dbReference>
<dbReference type="OrthoDB" id="9808735at2"/>
<keyword evidence="1" id="KW-0472">Membrane</keyword>
<dbReference type="Gene3D" id="3.40.250.10">
    <property type="entry name" value="Rhodanese-like domain"/>
    <property type="match status" value="1"/>
</dbReference>
<dbReference type="InterPro" id="IPR001763">
    <property type="entry name" value="Rhodanese-like_dom"/>
</dbReference>
<gene>
    <name evidence="3" type="ORF">FKG94_27775</name>
</gene>